<accession>A0A345P303</accession>
<proteinExistence type="predicted"/>
<organism evidence="1 2">
    <name type="scientific">Aquirhabdus parva</name>
    <dbReference type="NCBI Taxonomy" id="2283318"/>
    <lineage>
        <taxon>Bacteria</taxon>
        <taxon>Pseudomonadati</taxon>
        <taxon>Pseudomonadota</taxon>
        <taxon>Gammaproteobacteria</taxon>
        <taxon>Moraxellales</taxon>
        <taxon>Moraxellaceae</taxon>
        <taxon>Aquirhabdus</taxon>
    </lineage>
</organism>
<evidence type="ECO:0000313" key="2">
    <source>
        <dbReference type="Proteomes" id="UP000253940"/>
    </source>
</evidence>
<evidence type="ECO:0000313" key="1">
    <source>
        <dbReference type="EMBL" id="AXI01662.1"/>
    </source>
</evidence>
<dbReference type="AlphaFoldDB" id="A0A345P303"/>
<protein>
    <submittedName>
        <fullName evidence="1">Uncharacterized protein</fullName>
    </submittedName>
</protein>
<sequence length="83" mass="9422">MSFKGEGVVEPVQLAIGIALPYGLAAQFNNKDFVVWVEKGFDQLKDVIWLMTRIDDPRRLREFVPEGSGDFFEAVQKKIHVLA</sequence>
<reference evidence="1 2" key="1">
    <citation type="submission" date="2018-07" db="EMBL/GenBank/DDBJ databases">
        <title>Genome sequencing of Moraxellaceae gen. HYN0046.</title>
        <authorList>
            <person name="Kim M."/>
            <person name="Yi H."/>
        </authorList>
    </citation>
    <scope>NUCLEOTIDE SEQUENCE [LARGE SCALE GENOMIC DNA]</scope>
    <source>
        <strain evidence="1 2">HYN0046</strain>
    </source>
</reference>
<dbReference type="EMBL" id="CP031222">
    <property type="protein sequence ID" value="AXI01662.1"/>
    <property type="molecule type" value="Genomic_DNA"/>
</dbReference>
<dbReference type="KEGG" id="mbah:HYN46_01385"/>
<keyword evidence="2" id="KW-1185">Reference proteome</keyword>
<name>A0A345P303_9GAMM</name>
<gene>
    <name evidence="1" type="ORF">HYN46_01385</name>
</gene>
<dbReference type="Proteomes" id="UP000253940">
    <property type="component" value="Chromosome"/>
</dbReference>